<evidence type="ECO:0000256" key="1">
    <source>
        <dbReference type="SAM" id="MobiDB-lite"/>
    </source>
</evidence>
<evidence type="ECO:0000313" key="3">
    <source>
        <dbReference type="Proteomes" id="UP000198211"/>
    </source>
</evidence>
<comment type="caution">
    <text evidence="2">The sequence shown here is derived from an EMBL/GenBank/DDBJ whole genome shotgun (WGS) entry which is preliminary data.</text>
</comment>
<feature type="region of interest" description="Disordered" evidence="1">
    <location>
        <begin position="40"/>
        <end position="80"/>
    </location>
</feature>
<keyword evidence="3" id="KW-1185">Reference proteome</keyword>
<dbReference type="Proteomes" id="UP000198211">
    <property type="component" value="Unassembled WGS sequence"/>
</dbReference>
<organism evidence="2 3">
    <name type="scientific">Phytophthora megakarya</name>
    <dbReference type="NCBI Taxonomy" id="4795"/>
    <lineage>
        <taxon>Eukaryota</taxon>
        <taxon>Sar</taxon>
        <taxon>Stramenopiles</taxon>
        <taxon>Oomycota</taxon>
        <taxon>Peronosporomycetes</taxon>
        <taxon>Peronosporales</taxon>
        <taxon>Peronosporaceae</taxon>
        <taxon>Phytophthora</taxon>
    </lineage>
</organism>
<name>A0A225UUD7_9STRA</name>
<accession>A0A225UUD7</accession>
<proteinExistence type="predicted"/>
<gene>
    <name evidence="2" type="ORF">PHMEG_00032667</name>
</gene>
<dbReference type="EMBL" id="NBNE01011043">
    <property type="protein sequence ID" value="OWY96935.1"/>
    <property type="molecule type" value="Genomic_DNA"/>
</dbReference>
<sequence>MWIMDHSAGVDVVLGTDFMIPAGARLDLFHGTARLPGKLCRPPLRTTRDTGLTSLEDPPKTCVYQGTSGENSGFRGSARR</sequence>
<protein>
    <recommendedName>
        <fullName evidence="4">Eukaryotic/viral aspartic protease</fullName>
    </recommendedName>
</protein>
<evidence type="ECO:0008006" key="4">
    <source>
        <dbReference type="Google" id="ProtNLM"/>
    </source>
</evidence>
<reference evidence="3" key="1">
    <citation type="submission" date="2017-03" db="EMBL/GenBank/DDBJ databases">
        <title>Phytopthora megakarya and P. palmivora, two closely related causual agents of cacao black pod achieved similar genome size and gene model numbers by different mechanisms.</title>
        <authorList>
            <person name="Ali S."/>
            <person name="Shao J."/>
            <person name="Larry D.J."/>
            <person name="Kronmiller B."/>
            <person name="Shen D."/>
            <person name="Strem M.D."/>
            <person name="Melnick R.L."/>
            <person name="Guiltinan M.J."/>
            <person name="Tyler B.M."/>
            <person name="Meinhardt L.W."/>
            <person name="Bailey B.A."/>
        </authorList>
    </citation>
    <scope>NUCLEOTIDE SEQUENCE [LARGE SCALE GENOMIC DNA]</scope>
    <source>
        <strain evidence="3">zdho120</strain>
    </source>
</reference>
<dbReference type="OrthoDB" id="126554at2759"/>
<dbReference type="AlphaFoldDB" id="A0A225UUD7"/>
<evidence type="ECO:0000313" key="2">
    <source>
        <dbReference type="EMBL" id="OWY96935.1"/>
    </source>
</evidence>